<evidence type="ECO:0000313" key="2">
    <source>
        <dbReference type="Proteomes" id="UP000268285"/>
    </source>
</evidence>
<name>A0A498QSE4_9MYCO</name>
<dbReference type="RefSeq" id="WP_036407790.1">
    <property type="nucleotide sequence ID" value="NZ_JAIENV010000032.1"/>
</dbReference>
<gene>
    <name evidence="1" type="ORF">LAUMK142_03216</name>
</gene>
<keyword evidence="2" id="KW-1185">Reference proteome</keyword>
<organism evidence="1 2">
    <name type="scientific">Mycobacterium pseudokansasii</name>
    <dbReference type="NCBI Taxonomy" id="2341080"/>
    <lineage>
        <taxon>Bacteria</taxon>
        <taxon>Bacillati</taxon>
        <taxon>Actinomycetota</taxon>
        <taxon>Actinomycetes</taxon>
        <taxon>Mycobacteriales</taxon>
        <taxon>Mycobacteriaceae</taxon>
        <taxon>Mycobacterium</taxon>
    </lineage>
</organism>
<proteinExistence type="predicted"/>
<dbReference type="AlphaFoldDB" id="A0A498QSE4"/>
<dbReference type="Proteomes" id="UP000268285">
    <property type="component" value="Unassembled WGS sequence"/>
</dbReference>
<sequence>MHAHSIRELYEFAPEETLTTSSKADLLIKQGALNEAEYIDMGDFPIPKGAGWVVLHGPAKFAFGQSGGGERWVLIDRDSDVVVSIEDRVDARTLNPIRQESATIMYNEARETAL</sequence>
<accession>A0A498QSE4</accession>
<dbReference type="OrthoDB" id="4752312at2"/>
<dbReference type="EMBL" id="UPHU01000001">
    <property type="protein sequence ID" value="VBA51685.1"/>
    <property type="molecule type" value="Genomic_DNA"/>
</dbReference>
<evidence type="ECO:0000313" key="1">
    <source>
        <dbReference type="EMBL" id="VBA51685.1"/>
    </source>
</evidence>
<protein>
    <submittedName>
        <fullName evidence="1">Uncharacterized protein</fullName>
    </submittedName>
</protein>
<reference evidence="1 2" key="1">
    <citation type="submission" date="2018-09" db="EMBL/GenBank/DDBJ databases">
        <authorList>
            <person name="Tagini F."/>
        </authorList>
    </citation>
    <scope>NUCLEOTIDE SEQUENCE [LARGE SCALE GENOMIC DNA]</scope>
    <source>
        <strain evidence="1 2">MK142</strain>
    </source>
</reference>